<dbReference type="Gene3D" id="2.40.30.220">
    <property type="entry name" value="Photosystem II Psb28"/>
    <property type="match status" value="1"/>
</dbReference>
<dbReference type="GO" id="GO:0015979">
    <property type="term" value="P:photosynthesis"/>
    <property type="evidence" value="ECO:0007669"/>
    <property type="project" value="UniProtKB-KW"/>
</dbReference>
<name>A0AAV3X0E8_9CYAN</name>
<dbReference type="PANTHER" id="PTHR34963:SF2">
    <property type="entry name" value="PHOTOSYSTEM II REACTION CENTER PSB28 PROTEIN, CHLOROPLASTIC"/>
    <property type="match status" value="1"/>
</dbReference>
<organism evidence="6 7">
    <name type="scientific">Microseira wollei NIES-4236</name>
    <dbReference type="NCBI Taxonomy" id="2530354"/>
    <lineage>
        <taxon>Bacteria</taxon>
        <taxon>Bacillati</taxon>
        <taxon>Cyanobacteriota</taxon>
        <taxon>Cyanophyceae</taxon>
        <taxon>Oscillatoriophycideae</taxon>
        <taxon>Aerosakkonematales</taxon>
        <taxon>Aerosakkonemataceae</taxon>
        <taxon>Microseira</taxon>
    </lineage>
</organism>
<keyword evidence="3" id="KW-0472">Membrane</keyword>
<accession>A0AAV3X0E8</accession>
<evidence type="ECO:0000256" key="5">
    <source>
        <dbReference type="RuleBase" id="RU003509"/>
    </source>
</evidence>
<protein>
    <recommendedName>
        <fullName evidence="5">Photosystem II reaction center Psb28 protein</fullName>
    </recommendedName>
</protein>
<keyword evidence="7" id="KW-1185">Reference proteome</keyword>
<dbReference type="Pfam" id="PF03912">
    <property type="entry name" value="Psb28"/>
    <property type="match status" value="1"/>
</dbReference>
<dbReference type="EMBL" id="BLAY01000001">
    <property type="protein sequence ID" value="GET35419.1"/>
    <property type="molecule type" value="Genomic_DNA"/>
</dbReference>
<keyword evidence="4 5" id="KW-0604">Photosystem II</keyword>
<dbReference type="InterPro" id="IPR038676">
    <property type="entry name" value="Psb28_c1_sf"/>
</dbReference>
<dbReference type="InterPro" id="IPR005610">
    <property type="entry name" value="PSII_Psb28_class-1"/>
</dbReference>
<dbReference type="RefSeq" id="WP_226572844.1">
    <property type="nucleotide sequence ID" value="NZ_BLAY01000001.1"/>
</dbReference>
<evidence type="ECO:0000256" key="3">
    <source>
        <dbReference type="ARBA" id="ARBA00023136"/>
    </source>
</evidence>
<comment type="similarity">
    <text evidence="5">Belongs to the Psb28 family.</text>
</comment>
<evidence type="ECO:0000256" key="1">
    <source>
        <dbReference type="ARBA" id="ARBA00004170"/>
    </source>
</evidence>
<dbReference type="Proteomes" id="UP001050975">
    <property type="component" value="Unassembled WGS sequence"/>
</dbReference>
<keyword evidence="2 5" id="KW-0602">Photosynthesis</keyword>
<evidence type="ECO:0000256" key="2">
    <source>
        <dbReference type="ARBA" id="ARBA00022531"/>
    </source>
</evidence>
<reference evidence="6" key="1">
    <citation type="submission" date="2019-10" db="EMBL/GenBank/DDBJ databases">
        <title>Draft genome sequece of Microseira wollei NIES-4236.</title>
        <authorList>
            <person name="Yamaguchi H."/>
            <person name="Suzuki S."/>
            <person name="Kawachi M."/>
        </authorList>
    </citation>
    <scope>NUCLEOTIDE SEQUENCE</scope>
    <source>
        <strain evidence="6">NIES-4236</strain>
    </source>
</reference>
<evidence type="ECO:0000313" key="6">
    <source>
        <dbReference type="EMBL" id="GET35419.1"/>
    </source>
</evidence>
<sequence length="127" mass="14655">MTSPIPKIEFFEGIPEELSDVSLRRNRSSGVRSVMMTFKQLKATEKFNSFTKRSSNSMRLIDTEGVISVEPSSIKLIFGGPEGDELERVECKFELDREDHWERFMRFMKRYAEANGMEYGENPSNAS</sequence>
<dbReference type="AlphaFoldDB" id="A0AAV3X0E8"/>
<gene>
    <name evidence="6" type="ORF">MiSe_01610</name>
</gene>
<dbReference type="GO" id="GO:0009654">
    <property type="term" value="C:photosystem II oxygen evolving complex"/>
    <property type="evidence" value="ECO:0007669"/>
    <property type="project" value="InterPro"/>
</dbReference>
<dbReference type="PANTHER" id="PTHR34963">
    <property type="match status" value="1"/>
</dbReference>
<proteinExistence type="inferred from homology"/>
<comment type="subcellular location">
    <subcellularLocation>
        <location evidence="1">Membrane</location>
        <topology evidence="1">Peripheral membrane protein</topology>
    </subcellularLocation>
</comment>
<comment type="caution">
    <text evidence="6">The sequence shown here is derived from an EMBL/GenBank/DDBJ whole genome shotgun (WGS) entry which is preliminary data.</text>
</comment>
<evidence type="ECO:0000313" key="7">
    <source>
        <dbReference type="Proteomes" id="UP001050975"/>
    </source>
</evidence>
<evidence type="ECO:0000256" key="4">
    <source>
        <dbReference type="ARBA" id="ARBA00023276"/>
    </source>
</evidence>
<dbReference type="NCBIfam" id="TIGR03047">
    <property type="entry name" value="PS_II_psb28"/>
    <property type="match status" value="1"/>
</dbReference>